<dbReference type="InterPro" id="IPR001764">
    <property type="entry name" value="Glyco_hydro_3_N"/>
</dbReference>
<keyword evidence="2 5" id="KW-0378">Hydrolase</keyword>
<dbReference type="Pfam" id="PF01915">
    <property type="entry name" value="Glyco_hydro_3_C"/>
    <property type="match status" value="1"/>
</dbReference>
<dbReference type="InterPro" id="IPR050288">
    <property type="entry name" value="Cellulose_deg_GH3"/>
</dbReference>
<gene>
    <name evidence="5" type="ORF">WMO64_00760</name>
</gene>
<evidence type="ECO:0000256" key="2">
    <source>
        <dbReference type="ARBA" id="ARBA00022801"/>
    </source>
</evidence>
<evidence type="ECO:0000313" key="6">
    <source>
        <dbReference type="Proteomes" id="UP001464378"/>
    </source>
</evidence>
<dbReference type="RefSeq" id="WP_349230679.1">
    <property type="nucleotide sequence ID" value="NZ_JBBMFK010000001.1"/>
</dbReference>
<dbReference type="InterPro" id="IPR002772">
    <property type="entry name" value="Glyco_hydro_3_C"/>
</dbReference>
<organism evidence="5 6">
    <name type="scientific">Pseudoflavonifractor intestinihominis</name>
    <dbReference type="NCBI Taxonomy" id="3133171"/>
    <lineage>
        <taxon>Bacteria</taxon>
        <taxon>Bacillati</taxon>
        <taxon>Bacillota</taxon>
        <taxon>Clostridia</taxon>
        <taxon>Eubacteriales</taxon>
        <taxon>Oscillospiraceae</taxon>
        <taxon>Pseudoflavonifractor</taxon>
    </lineage>
</organism>
<dbReference type="Pfam" id="PF14310">
    <property type="entry name" value="Fn3-like"/>
    <property type="match status" value="1"/>
</dbReference>
<dbReference type="PANTHER" id="PTHR42715">
    <property type="entry name" value="BETA-GLUCOSIDASE"/>
    <property type="match status" value="1"/>
</dbReference>
<evidence type="ECO:0000313" key="5">
    <source>
        <dbReference type="EMBL" id="MEQ2441997.1"/>
    </source>
</evidence>
<dbReference type="Proteomes" id="UP001464378">
    <property type="component" value="Unassembled WGS sequence"/>
</dbReference>
<dbReference type="SUPFAM" id="SSF51445">
    <property type="entry name" value="(Trans)glycosidases"/>
    <property type="match status" value="1"/>
</dbReference>
<sequence>MFEVNSTVWDFYKSYDGKDGYTRSNGSYMGAKAEDIFIAEVPVSEYTDAVRDSYDAYSDAAIVVFSRVGGEGSDMPTGDFGDGTKYLSLQEQEKDVLREIQDSGKFDKVIALINTSNAMELGWVDQEEYGIDACIWIGGVGQSGARAVAKALCGEINPSGHLADTYAADSFSSPAMQNFGDFTFTNASEIEAQIGADNNGTKYVVYAEGIYVGYRYYETRYADSVLDPAGTNAASSAGAFMGDTWNYTDEVCYSFGYGLSYGAEDGQPYQQEIRSAQMGDDGLTLTVEVTNTGTAAGKSVVQVYLQQPYTAGGIEKSAVQLAAFAKTDVLQPGESCQVELTVDRQDMASYDYKDAKTYVLDAGDYYFALGNGAHDALNNILAARGKTVADGMDYEGDAALTYRWSNPAKELLNQSYSGNEITNRLDSASLEYYGYETGYLTRSDWTTFPETYTDLTATDEMIADIDAEGSYEPGSSDISSIITGQDNQMTLAKMTGVAFDDTEAWDKILNQLTVDEMVKIVTGSGLSPIPSIAYPAMFMKDGPQGNNQRTYTEDGSTATGYCGEVVRASTFNTELLRRVGEAMGEDWLRTDTEGAYTPAVNIHRTPYAGRNFEYFSEDGYLSGQMALVEVEGLQSKGIIPYIKHFALNDQETNRQGICTFSNEQAIREIYLKAFEAAFTEGAVKGTMGSFNRIGCTWSGACAGLMKDIVRTEWGSTAIIDTDIAINTTLQSVFAGLENGSTMWATSGTVFYAHVINQASTDAKLLENLREACHIILYNLADSIGVNGLSPTAHVVETTPYWEAAAYAVIAVLAVIDLAAVVVLVRGSLGKKKEA</sequence>
<dbReference type="Gene3D" id="3.40.50.1700">
    <property type="entry name" value="Glycoside hydrolase family 3 C-terminal domain"/>
    <property type="match status" value="1"/>
</dbReference>
<dbReference type="InterPro" id="IPR017853">
    <property type="entry name" value="GH"/>
</dbReference>
<dbReference type="GO" id="GO:0016787">
    <property type="term" value="F:hydrolase activity"/>
    <property type="evidence" value="ECO:0007669"/>
    <property type="project" value="UniProtKB-KW"/>
</dbReference>
<name>A0ABV1E3V7_9FIRM</name>
<dbReference type="SUPFAM" id="SSF52279">
    <property type="entry name" value="Beta-D-glucan exohydrolase, C-terminal domain"/>
    <property type="match status" value="1"/>
</dbReference>
<dbReference type="Gene3D" id="2.60.40.10">
    <property type="entry name" value="Immunoglobulins"/>
    <property type="match status" value="1"/>
</dbReference>
<dbReference type="PANTHER" id="PTHR42715:SF10">
    <property type="entry name" value="BETA-GLUCOSIDASE"/>
    <property type="match status" value="1"/>
</dbReference>
<evidence type="ECO:0000259" key="4">
    <source>
        <dbReference type="SMART" id="SM01217"/>
    </source>
</evidence>
<dbReference type="EMBL" id="JBBMFK010000001">
    <property type="protein sequence ID" value="MEQ2441997.1"/>
    <property type="molecule type" value="Genomic_DNA"/>
</dbReference>
<keyword evidence="6" id="KW-1185">Reference proteome</keyword>
<accession>A0ABV1E3V7</accession>
<keyword evidence="3" id="KW-1133">Transmembrane helix</keyword>
<dbReference type="InterPro" id="IPR026891">
    <property type="entry name" value="Fn3-like"/>
</dbReference>
<comment type="caution">
    <text evidence="5">The sequence shown here is derived from an EMBL/GenBank/DDBJ whole genome shotgun (WGS) entry which is preliminary data.</text>
</comment>
<proteinExistence type="inferred from homology"/>
<dbReference type="InterPro" id="IPR036881">
    <property type="entry name" value="Glyco_hydro_3_C_sf"/>
</dbReference>
<feature type="domain" description="Fibronectin type III-like" evidence="4">
    <location>
        <begin position="299"/>
        <end position="373"/>
    </location>
</feature>
<keyword evidence="3" id="KW-0472">Membrane</keyword>
<comment type="similarity">
    <text evidence="1">Belongs to the glycosyl hydrolase 3 family.</text>
</comment>
<protein>
    <submittedName>
        <fullName evidence="5">Glycoside hydrolase family 3 N-terminal domain-containing protein</fullName>
    </submittedName>
</protein>
<dbReference type="PRINTS" id="PR00133">
    <property type="entry name" value="GLHYDRLASE3"/>
</dbReference>
<evidence type="ECO:0000256" key="3">
    <source>
        <dbReference type="SAM" id="Phobius"/>
    </source>
</evidence>
<dbReference type="SMART" id="SM01217">
    <property type="entry name" value="Fn3_like"/>
    <property type="match status" value="1"/>
</dbReference>
<dbReference type="Pfam" id="PF00933">
    <property type="entry name" value="Glyco_hydro_3"/>
    <property type="match status" value="1"/>
</dbReference>
<dbReference type="InterPro" id="IPR013783">
    <property type="entry name" value="Ig-like_fold"/>
</dbReference>
<evidence type="ECO:0000256" key="1">
    <source>
        <dbReference type="ARBA" id="ARBA00005336"/>
    </source>
</evidence>
<feature type="transmembrane region" description="Helical" evidence="3">
    <location>
        <begin position="803"/>
        <end position="824"/>
    </location>
</feature>
<keyword evidence="3" id="KW-0812">Transmembrane</keyword>
<reference evidence="5 6" key="1">
    <citation type="submission" date="2024-03" db="EMBL/GenBank/DDBJ databases">
        <title>Human intestinal bacterial collection.</title>
        <authorList>
            <person name="Pauvert C."/>
            <person name="Hitch T.C.A."/>
            <person name="Clavel T."/>
        </authorList>
    </citation>
    <scope>NUCLEOTIDE SEQUENCE [LARGE SCALE GENOMIC DNA]</scope>
    <source>
        <strain evidence="5 6">CLA-AP-H29</strain>
    </source>
</reference>
<dbReference type="Gene3D" id="3.20.20.300">
    <property type="entry name" value="Glycoside hydrolase, family 3, N-terminal domain"/>
    <property type="match status" value="1"/>
</dbReference>
<dbReference type="InterPro" id="IPR036962">
    <property type="entry name" value="Glyco_hydro_3_N_sf"/>
</dbReference>